<evidence type="ECO:0000313" key="1">
    <source>
        <dbReference type="EMBL" id="CAJ0957907.1"/>
    </source>
</evidence>
<dbReference type="EMBL" id="CAUEEQ010044372">
    <property type="protein sequence ID" value="CAJ0957907.1"/>
    <property type="molecule type" value="Genomic_DNA"/>
</dbReference>
<accession>A0ABN9M4E0</accession>
<reference evidence="1" key="1">
    <citation type="submission" date="2023-07" db="EMBL/GenBank/DDBJ databases">
        <authorList>
            <person name="Stuckert A."/>
        </authorList>
    </citation>
    <scope>NUCLEOTIDE SEQUENCE</scope>
</reference>
<organism evidence="1 2">
    <name type="scientific">Ranitomeya imitator</name>
    <name type="common">mimic poison frog</name>
    <dbReference type="NCBI Taxonomy" id="111125"/>
    <lineage>
        <taxon>Eukaryota</taxon>
        <taxon>Metazoa</taxon>
        <taxon>Chordata</taxon>
        <taxon>Craniata</taxon>
        <taxon>Vertebrata</taxon>
        <taxon>Euteleostomi</taxon>
        <taxon>Amphibia</taxon>
        <taxon>Batrachia</taxon>
        <taxon>Anura</taxon>
        <taxon>Neobatrachia</taxon>
        <taxon>Hyloidea</taxon>
        <taxon>Dendrobatidae</taxon>
        <taxon>Dendrobatinae</taxon>
        <taxon>Ranitomeya</taxon>
    </lineage>
</organism>
<comment type="caution">
    <text evidence="1">The sequence shown here is derived from an EMBL/GenBank/DDBJ whole genome shotgun (WGS) entry which is preliminary data.</text>
</comment>
<name>A0ABN9M4E0_9NEOB</name>
<evidence type="ECO:0000313" key="2">
    <source>
        <dbReference type="Proteomes" id="UP001176940"/>
    </source>
</evidence>
<gene>
    <name evidence="1" type="ORF">RIMI_LOCUS16109926</name>
</gene>
<keyword evidence="2" id="KW-1185">Reference proteome</keyword>
<dbReference type="Proteomes" id="UP001176940">
    <property type="component" value="Unassembled WGS sequence"/>
</dbReference>
<sequence length="221" mass="25574">MKQNNAWKELVELAELVELVVSVALVLDSYQVVSNQVLVQGSLACTLEEWYKVAQGEYLVHTQVVSSQYLKQESNPELEQNQENFQVLAFLGHSQAEYCPDQVYDTQELVFSLEWPLGVESNRNLKVDTGFLTRQAYLEVSVALLVLELVARLDTLLELGLGLKRQLLKPQLKQQNMEQLQLEVYQEEYPELFLVLYLVFILELLVHCQVVEYCQEQEYLN</sequence>
<protein>
    <submittedName>
        <fullName evidence="1">Uncharacterized protein</fullName>
    </submittedName>
</protein>
<proteinExistence type="predicted"/>